<dbReference type="Proteomes" id="UP000606991">
    <property type="component" value="Unassembled WGS sequence"/>
</dbReference>
<dbReference type="InterPro" id="IPR035516">
    <property type="entry name" value="Gyrase/topoIV_suA_C"/>
</dbReference>
<gene>
    <name evidence="10" type="primary">gyrA</name>
    <name evidence="10" type="ORF">JF886_00535</name>
</gene>
<dbReference type="GO" id="GO:0005524">
    <property type="term" value="F:ATP binding"/>
    <property type="evidence" value="ECO:0007669"/>
    <property type="project" value="InterPro"/>
</dbReference>
<evidence type="ECO:0000313" key="10">
    <source>
        <dbReference type="EMBL" id="MBJ7593343.1"/>
    </source>
</evidence>
<organism evidence="10 11">
    <name type="scientific">Candidatus Aeolococcus gillhamiae</name>
    <dbReference type="NCBI Taxonomy" id="3127015"/>
    <lineage>
        <taxon>Bacteria</taxon>
        <taxon>Bacillati</taxon>
        <taxon>Candidatus Dormiibacterota</taxon>
        <taxon>Candidatus Dormibacteria</taxon>
        <taxon>Candidatus Aeolococcales</taxon>
        <taxon>Candidatus Aeolococcaceae</taxon>
        <taxon>Candidatus Aeolococcus</taxon>
    </lineage>
</organism>
<protein>
    <recommendedName>
        <fullName evidence="3">DNA topoisomerase (ATP-hydrolyzing)</fullName>
        <ecNumber evidence="3">5.6.2.2</ecNumber>
    </recommendedName>
</protein>
<dbReference type="GO" id="GO:0005737">
    <property type="term" value="C:cytoplasm"/>
    <property type="evidence" value="ECO:0007669"/>
    <property type="project" value="TreeGrafter"/>
</dbReference>
<dbReference type="Pfam" id="PF03989">
    <property type="entry name" value="DNA_gyraseA_C"/>
    <property type="match status" value="6"/>
</dbReference>
<name>A0A934N401_9BACT</name>
<evidence type="ECO:0000256" key="2">
    <source>
        <dbReference type="ARBA" id="ARBA00008263"/>
    </source>
</evidence>
<dbReference type="SUPFAM" id="SSF56719">
    <property type="entry name" value="Type II DNA topoisomerase"/>
    <property type="match status" value="1"/>
</dbReference>
<dbReference type="GO" id="GO:0006265">
    <property type="term" value="P:DNA topological change"/>
    <property type="evidence" value="ECO:0007669"/>
    <property type="project" value="UniProtKB-UniRule"/>
</dbReference>
<dbReference type="NCBIfam" id="NF004044">
    <property type="entry name" value="PRK05561.1"/>
    <property type="match status" value="1"/>
</dbReference>
<feature type="active site" description="O-(5'-phospho-DNA)-tyrosine intermediate" evidence="8">
    <location>
        <position position="123"/>
    </location>
</feature>
<accession>A0A934N401</accession>
<dbReference type="FunFam" id="3.30.1360.40:FF:000002">
    <property type="entry name" value="DNA gyrase subunit A"/>
    <property type="match status" value="1"/>
</dbReference>
<keyword evidence="4 8" id="KW-0799">Topoisomerase</keyword>
<dbReference type="Gene3D" id="1.10.268.10">
    <property type="entry name" value="Topoisomerase, domain 3"/>
    <property type="match status" value="1"/>
</dbReference>
<dbReference type="InterPro" id="IPR013757">
    <property type="entry name" value="Topo_IIA_A_a_sf"/>
</dbReference>
<evidence type="ECO:0000256" key="7">
    <source>
        <dbReference type="ARBA" id="ARBA00063644"/>
    </source>
</evidence>
<dbReference type="RefSeq" id="WP_337308523.1">
    <property type="nucleotide sequence ID" value="NZ_JAEKNS010000007.1"/>
</dbReference>
<evidence type="ECO:0000256" key="1">
    <source>
        <dbReference type="ARBA" id="ARBA00000185"/>
    </source>
</evidence>
<dbReference type="SUPFAM" id="SSF101904">
    <property type="entry name" value="GyrA/ParC C-terminal domain-like"/>
    <property type="match status" value="1"/>
</dbReference>
<dbReference type="FunFam" id="1.10.268.10:FF:000001">
    <property type="entry name" value="DNA gyrase subunit A"/>
    <property type="match status" value="1"/>
</dbReference>
<evidence type="ECO:0000259" key="9">
    <source>
        <dbReference type="PROSITE" id="PS52040"/>
    </source>
</evidence>
<keyword evidence="5 8" id="KW-0238">DNA-binding</keyword>
<comment type="caution">
    <text evidence="10">The sequence shown here is derived from an EMBL/GenBank/DDBJ whole genome shotgun (WGS) entry which is preliminary data.</text>
</comment>
<evidence type="ECO:0000256" key="8">
    <source>
        <dbReference type="PROSITE-ProRule" id="PRU01384"/>
    </source>
</evidence>
<dbReference type="GO" id="GO:0009330">
    <property type="term" value="C:DNA topoisomerase type II (double strand cut, ATP-hydrolyzing) complex"/>
    <property type="evidence" value="ECO:0007669"/>
    <property type="project" value="TreeGrafter"/>
</dbReference>
<evidence type="ECO:0000313" key="11">
    <source>
        <dbReference type="Proteomes" id="UP000606991"/>
    </source>
</evidence>
<dbReference type="SMART" id="SM00434">
    <property type="entry name" value="TOP4c"/>
    <property type="match status" value="1"/>
</dbReference>
<dbReference type="PANTHER" id="PTHR43493">
    <property type="entry name" value="DNA GYRASE/TOPOISOMERASE SUBUNIT A"/>
    <property type="match status" value="1"/>
</dbReference>
<dbReference type="Gene3D" id="3.90.199.10">
    <property type="entry name" value="Topoisomerase II, domain 5"/>
    <property type="match status" value="1"/>
</dbReference>
<dbReference type="InterPro" id="IPR002205">
    <property type="entry name" value="Topo_IIA_dom_A"/>
</dbReference>
<dbReference type="GO" id="GO:0003677">
    <property type="term" value="F:DNA binding"/>
    <property type="evidence" value="ECO:0007669"/>
    <property type="project" value="UniProtKB-UniRule"/>
</dbReference>
<dbReference type="NCBIfam" id="TIGR01063">
    <property type="entry name" value="gyrA"/>
    <property type="match status" value="1"/>
</dbReference>
<dbReference type="InterPro" id="IPR006691">
    <property type="entry name" value="GyrA/parC_rep"/>
</dbReference>
<comment type="catalytic activity">
    <reaction evidence="1 8">
        <text>ATP-dependent breakage, passage and rejoining of double-stranded DNA.</text>
        <dbReference type="EC" id="5.6.2.2"/>
    </reaction>
</comment>
<dbReference type="Gene3D" id="3.30.1360.40">
    <property type="match status" value="1"/>
</dbReference>
<dbReference type="PANTHER" id="PTHR43493:SF5">
    <property type="entry name" value="DNA GYRASE SUBUNIT A, CHLOROPLASTIC_MITOCHONDRIAL"/>
    <property type="match status" value="1"/>
</dbReference>
<reference evidence="10 11" key="1">
    <citation type="submission" date="2020-10" db="EMBL/GenBank/DDBJ databases">
        <title>Ca. Dormibacterota MAGs.</title>
        <authorList>
            <person name="Montgomery K."/>
        </authorList>
    </citation>
    <scope>NUCLEOTIDE SEQUENCE [LARGE SCALE GENOMIC DNA]</scope>
    <source>
        <strain evidence="10">SC8812_S17_18</strain>
    </source>
</reference>
<dbReference type="InterPro" id="IPR013760">
    <property type="entry name" value="Topo_IIA-like_dom_sf"/>
</dbReference>
<sequence>MSIFEPGQIRDIDLEQEMRSSYMDYAMSVIISRALPDVRDGLKPVQRRIMYAMLQEGITAAGRTKKSAAIVGEVMKNYHPHGNTAIYDSMVRLAQDWVMRYPLVTSQGNFGSVDGDPPAAERYTEAKMSPIAMTLVEDIDKDTVDMAQTYLADPDILEPTVLPALLPNLLVNGATGIAVGMATNIPPHNLGEVSDGVVRLIDEPETTTEELTKIIKGPDFPTGAIIYARDLPAVYGTGHGRIVMRAQVDFEEASDGKEQIIVRELPYQVNKARLLTNIAELVKDHKLEGIEGLNDESDRNDQTRIVIKLKSSARRTAVLNNLFKHTQLQLTFGAIMLALVDGRPQVLGLKAMLQHFIDFRRLVVTRRTRYLLAKARDRAHILEGLMKCLEHLDEVIAIIRAAQDERTAQRGLEERFQLSERQSKAIVDLRLGRLTRLEASKIREEYEELIKEIAHLEDVLGNPRLVDEIIKEEIAAIRKKYADPRRTQINQGEVELNEEDLIPREQVFVTLTNRGYIKRIPLDQYRAQHRGGKGVVGARRSNDEDYIAHSTTANTHTDMLFFTNRGRVFRLRTHEIPDVKRQAKGIPVINLIDLDQRERVTALIDMEEFSDSQYLVMVTKLGQIKKTPAAAYSSVRRNGLIAINLQGDDELNWVRRSSGGNELLIVTRRGKGSRFTEKEVRPMGRDTMGVGAMRLRAGDEIAGFDIVNPEGHVLVVTQNGFGKLTPMSDYPVKSRNIQGVYTVDQTAIPKIGEIVGMRVVEDLSEELMVISTSGQVIRLPLDQVRVSGRQTRGVIIMRMDDDDRVASIAGVGAAGSLDA</sequence>
<evidence type="ECO:0000256" key="5">
    <source>
        <dbReference type="ARBA" id="ARBA00023125"/>
    </source>
</evidence>
<dbReference type="EC" id="5.6.2.2" evidence="3"/>
<dbReference type="EMBL" id="JAEKNS010000007">
    <property type="protein sequence ID" value="MBJ7593343.1"/>
    <property type="molecule type" value="Genomic_DNA"/>
</dbReference>
<dbReference type="PROSITE" id="PS52040">
    <property type="entry name" value="TOPO_IIA"/>
    <property type="match status" value="1"/>
</dbReference>
<dbReference type="NCBIfam" id="NF004043">
    <property type="entry name" value="PRK05560.1"/>
    <property type="match status" value="1"/>
</dbReference>
<evidence type="ECO:0000256" key="6">
    <source>
        <dbReference type="ARBA" id="ARBA00023235"/>
    </source>
</evidence>
<dbReference type="Pfam" id="PF00521">
    <property type="entry name" value="DNA_topoisoIV"/>
    <property type="match status" value="1"/>
</dbReference>
<keyword evidence="6 8" id="KW-0413">Isomerase</keyword>
<feature type="domain" description="Topo IIA-type catalytic" evidence="9">
    <location>
        <begin position="35"/>
        <end position="501"/>
    </location>
</feature>
<dbReference type="InterPro" id="IPR013758">
    <property type="entry name" value="Topo_IIA_A/C_ab"/>
</dbReference>
<dbReference type="InterPro" id="IPR050220">
    <property type="entry name" value="Type_II_DNA_Topoisomerases"/>
</dbReference>
<proteinExistence type="inferred from homology"/>
<dbReference type="GO" id="GO:0034335">
    <property type="term" value="F:DNA negative supercoiling activity"/>
    <property type="evidence" value="ECO:0007669"/>
    <property type="project" value="UniProtKB-ARBA"/>
</dbReference>
<dbReference type="Gene3D" id="2.120.10.90">
    <property type="entry name" value="DNA gyrase/topoisomerase IV, subunit A, C-terminal"/>
    <property type="match status" value="1"/>
</dbReference>
<evidence type="ECO:0000256" key="3">
    <source>
        <dbReference type="ARBA" id="ARBA00012895"/>
    </source>
</evidence>
<comment type="subunit">
    <text evidence="7">Heterotetramer composed of ParC and ParE.</text>
</comment>
<dbReference type="AlphaFoldDB" id="A0A934N401"/>
<comment type="similarity">
    <text evidence="2">Belongs to the type II topoisomerase GyrA/ParC subunit family.</text>
</comment>
<dbReference type="FunFam" id="2.120.10.90:FF:000005">
    <property type="entry name" value="DNA topoisomerase 4 subunit A"/>
    <property type="match status" value="1"/>
</dbReference>
<evidence type="ECO:0000256" key="4">
    <source>
        <dbReference type="ARBA" id="ARBA00023029"/>
    </source>
</evidence>
<dbReference type="CDD" id="cd00187">
    <property type="entry name" value="TOP4c"/>
    <property type="match status" value="1"/>
</dbReference>